<feature type="transmembrane region" description="Helical" evidence="1">
    <location>
        <begin position="46"/>
        <end position="68"/>
    </location>
</feature>
<reference evidence="2 3" key="1">
    <citation type="submission" date="2018-06" db="EMBL/GenBank/DDBJ databases">
        <title>Genome sequencing of Oceanotoga sp. sy52.</title>
        <authorList>
            <person name="Mori K."/>
        </authorList>
    </citation>
    <scope>NUCLEOTIDE SEQUENCE [LARGE SCALE GENOMIC DNA]</scope>
    <source>
        <strain evidence="3">sy52</strain>
    </source>
</reference>
<dbReference type="KEGG" id="ocy:OSSY52_02100"/>
<keyword evidence="1" id="KW-0472">Membrane</keyword>
<keyword evidence="1" id="KW-1133">Transmembrane helix</keyword>
<proteinExistence type="predicted"/>
<name>A0A7G1G9R3_9BACT</name>
<keyword evidence="3" id="KW-1185">Reference proteome</keyword>
<organism evidence="2 3">
    <name type="scientific">Tepiditoga spiralis</name>
    <dbReference type="NCBI Taxonomy" id="2108365"/>
    <lineage>
        <taxon>Bacteria</taxon>
        <taxon>Thermotogati</taxon>
        <taxon>Thermotogota</taxon>
        <taxon>Thermotogae</taxon>
        <taxon>Petrotogales</taxon>
        <taxon>Petrotogaceae</taxon>
        <taxon>Tepiditoga</taxon>
    </lineage>
</organism>
<sequence length="81" mass="9508">MGLINGNNTAITVGISKKNCIFIYFFEYLKIFANDLFFKINPPITLIYFLAQLYYNSFHLTLLFYACYNSLYKMVSNDNFS</sequence>
<dbReference type="Proteomes" id="UP000516361">
    <property type="component" value="Chromosome"/>
</dbReference>
<dbReference type="AlphaFoldDB" id="A0A7G1G9R3"/>
<accession>A0A7G1G9R3</accession>
<dbReference type="EMBL" id="AP018712">
    <property type="protein sequence ID" value="BBE30069.1"/>
    <property type="molecule type" value="Genomic_DNA"/>
</dbReference>
<evidence type="ECO:0000256" key="1">
    <source>
        <dbReference type="SAM" id="Phobius"/>
    </source>
</evidence>
<keyword evidence="1" id="KW-0812">Transmembrane</keyword>
<protein>
    <submittedName>
        <fullName evidence="2">Uncharacterized protein</fullName>
    </submittedName>
</protein>
<evidence type="ECO:0000313" key="3">
    <source>
        <dbReference type="Proteomes" id="UP000516361"/>
    </source>
</evidence>
<gene>
    <name evidence="2" type="ORF">OSSY52_02100</name>
</gene>
<dbReference type="InParanoid" id="A0A7G1G9R3"/>
<evidence type="ECO:0000313" key="2">
    <source>
        <dbReference type="EMBL" id="BBE30069.1"/>
    </source>
</evidence>